<protein>
    <submittedName>
        <fullName evidence="7">C2HC-type zinc-finger domain-containing protein</fullName>
    </submittedName>
</protein>
<gene>
    <name evidence="7" type="ORF">GMRT_15598</name>
</gene>
<proteinExistence type="predicted"/>
<evidence type="ECO:0000313" key="8">
    <source>
        <dbReference type="Proteomes" id="UP000315496"/>
    </source>
</evidence>
<evidence type="ECO:0000256" key="2">
    <source>
        <dbReference type="ARBA" id="ARBA00022771"/>
    </source>
</evidence>
<dbReference type="AlphaFoldDB" id="A0A4Z1T8H2"/>
<organism evidence="7 8">
    <name type="scientific">Giardia muris</name>
    <dbReference type="NCBI Taxonomy" id="5742"/>
    <lineage>
        <taxon>Eukaryota</taxon>
        <taxon>Metamonada</taxon>
        <taxon>Diplomonadida</taxon>
        <taxon>Hexamitidae</taxon>
        <taxon>Giardiinae</taxon>
        <taxon>Giardia</taxon>
    </lineage>
</organism>
<evidence type="ECO:0000313" key="7">
    <source>
        <dbReference type="EMBL" id="TNJ28811.1"/>
    </source>
</evidence>
<dbReference type="Proteomes" id="UP000315496">
    <property type="component" value="Chromosome 2"/>
</dbReference>
<evidence type="ECO:0000256" key="3">
    <source>
        <dbReference type="ARBA" id="ARBA00022833"/>
    </source>
</evidence>
<dbReference type="OrthoDB" id="10255185at2759"/>
<feature type="compositionally biased region" description="Basic residues" evidence="5">
    <location>
        <begin position="264"/>
        <end position="274"/>
    </location>
</feature>
<dbReference type="Pfam" id="PF13913">
    <property type="entry name" value="zf-C2HC_2"/>
    <property type="match status" value="1"/>
</dbReference>
<accession>A0A4Z1T8H2</accession>
<comment type="caution">
    <text evidence="7">The sequence shown here is derived from an EMBL/GenBank/DDBJ whole genome shotgun (WGS) entry which is preliminary data.</text>
</comment>
<keyword evidence="3" id="KW-0862">Zinc</keyword>
<dbReference type="VEuPathDB" id="GiardiaDB:GMRT_15598"/>
<dbReference type="Gene3D" id="3.30.160.60">
    <property type="entry name" value="Classic Zinc Finger"/>
    <property type="match status" value="1"/>
</dbReference>
<keyword evidence="8" id="KW-1185">Reference proteome</keyword>
<dbReference type="PROSITE" id="PS52027">
    <property type="entry name" value="ZF_C2HC_C3H"/>
    <property type="match status" value="1"/>
</dbReference>
<feature type="compositionally biased region" description="Low complexity" evidence="5">
    <location>
        <begin position="285"/>
        <end position="294"/>
    </location>
</feature>
<evidence type="ECO:0000256" key="5">
    <source>
        <dbReference type="SAM" id="MobiDB-lite"/>
    </source>
</evidence>
<reference evidence="7 8" key="1">
    <citation type="submission" date="2019-05" db="EMBL/GenBank/DDBJ databases">
        <title>The compact genome of Giardia muris reveals important steps in the evolution of intestinal protozoan parasites.</title>
        <authorList>
            <person name="Xu F."/>
            <person name="Jimenez-Gonzalez A."/>
            <person name="Einarsson E."/>
            <person name="Astvaldsson A."/>
            <person name="Peirasmaki D."/>
            <person name="Eckmann L."/>
            <person name="Andersson J.O."/>
            <person name="Svard S.G."/>
            <person name="Jerlstrom-Hultqvist J."/>
        </authorList>
    </citation>
    <scope>NUCLEOTIDE SEQUENCE [LARGE SCALE GENOMIC DNA]</scope>
    <source>
        <strain evidence="7 8">Roberts-Thomson</strain>
    </source>
</reference>
<dbReference type="InterPro" id="IPR049899">
    <property type="entry name" value="Znf_C2HC_C3H"/>
</dbReference>
<feature type="region of interest" description="Disordered" evidence="5">
    <location>
        <begin position="27"/>
        <end position="85"/>
    </location>
</feature>
<name>A0A4Z1T8H2_GIAMU</name>
<sequence length="381" mass="41798">MSGIACPFCSQKFPANELISHCRLCRNSRDGGPSAESQRPQPAPSQPSGPEAPQTPVARVTRPRTEQDNPLSGSDIGLTEAMTPVSGRDTRVECGYCGRKFAPDRLDKHMQACAKLTNRKSQVFNPHEQRWNDLGKDDRKLLNEAEPMTPSSSMVKSRTPAAKGKLNWGKPTEEFGKRNTPFLPQYDDGHMAAVSPTPGAPRKPVEHSPIQSQTKAPTPPPPTEVQNGTLPPSSIDPEPRRTHVTADSQSTDRDAPTSQDTHSSRHRHRHRKSSRSAASTPLISAAPQAPQAPQVPYAYPMQPGLPAPSIQAQPPLIHYQQAQQPYGPMDMYTLPPRVLAVPPDHCSFCIYCGLRFHEGAIFCGNCGSKRLTYEGMYHRQG</sequence>
<dbReference type="GO" id="GO:0008270">
    <property type="term" value="F:zinc ion binding"/>
    <property type="evidence" value="ECO:0007669"/>
    <property type="project" value="UniProtKB-KW"/>
</dbReference>
<evidence type="ECO:0000259" key="6">
    <source>
        <dbReference type="PROSITE" id="PS52027"/>
    </source>
</evidence>
<keyword evidence="2 4" id="KW-0863">Zinc-finger</keyword>
<dbReference type="EMBL" id="VDLU01000002">
    <property type="protein sequence ID" value="TNJ28811.1"/>
    <property type="molecule type" value="Genomic_DNA"/>
</dbReference>
<evidence type="ECO:0000256" key="4">
    <source>
        <dbReference type="PROSITE-ProRule" id="PRU01371"/>
    </source>
</evidence>
<feature type="domain" description="C2HC/C3H-type" evidence="6">
    <location>
        <begin position="90"/>
        <end position="119"/>
    </location>
</feature>
<keyword evidence="1" id="KW-0479">Metal-binding</keyword>
<feature type="region of interest" description="Disordered" evidence="5">
    <location>
        <begin position="145"/>
        <end position="294"/>
    </location>
</feature>
<evidence type="ECO:0000256" key="1">
    <source>
        <dbReference type="ARBA" id="ARBA00022723"/>
    </source>
</evidence>